<name>A0A0L8FZW0_OCTBM</name>
<dbReference type="EMBL" id="KQ425151">
    <property type="protein sequence ID" value="KOF69900.1"/>
    <property type="molecule type" value="Genomic_DNA"/>
</dbReference>
<accession>A0A0L8FZW0</accession>
<gene>
    <name evidence="1" type="ORF">OCBIM_22003935mg</name>
</gene>
<sequence>MIKTVSLPIFGHDYITCLCLDFSSSTSLSFPCLLPTIQVYLSTSPHTNI</sequence>
<organism evidence="1">
    <name type="scientific">Octopus bimaculoides</name>
    <name type="common">California two-spotted octopus</name>
    <dbReference type="NCBI Taxonomy" id="37653"/>
    <lineage>
        <taxon>Eukaryota</taxon>
        <taxon>Metazoa</taxon>
        <taxon>Spiralia</taxon>
        <taxon>Lophotrochozoa</taxon>
        <taxon>Mollusca</taxon>
        <taxon>Cephalopoda</taxon>
        <taxon>Coleoidea</taxon>
        <taxon>Octopodiformes</taxon>
        <taxon>Octopoda</taxon>
        <taxon>Incirrata</taxon>
        <taxon>Octopodidae</taxon>
        <taxon>Octopus</taxon>
    </lineage>
</organism>
<reference evidence="1" key="1">
    <citation type="submission" date="2015-07" db="EMBL/GenBank/DDBJ databases">
        <title>MeaNS - Measles Nucleotide Surveillance Program.</title>
        <authorList>
            <person name="Tran T."/>
            <person name="Druce J."/>
        </authorList>
    </citation>
    <scope>NUCLEOTIDE SEQUENCE</scope>
    <source>
        <strain evidence="1">UCB-OBI-ISO-001</strain>
        <tissue evidence="1">Gonad</tissue>
    </source>
</reference>
<evidence type="ECO:0000313" key="1">
    <source>
        <dbReference type="EMBL" id="KOF69900.1"/>
    </source>
</evidence>
<protein>
    <submittedName>
        <fullName evidence="1">Uncharacterized protein</fullName>
    </submittedName>
</protein>
<dbReference type="AlphaFoldDB" id="A0A0L8FZW0"/>
<proteinExistence type="predicted"/>